<organism evidence="1 2">
    <name type="scientific">Thelohanellus kitauei</name>
    <name type="common">Myxosporean</name>
    <dbReference type="NCBI Taxonomy" id="669202"/>
    <lineage>
        <taxon>Eukaryota</taxon>
        <taxon>Metazoa</taxon>
        <taxon>Cnidaria</taxon>
        <taxon>Myxozoa</taxon>
        <taxon>Myxosporea</taxon>
        <taxon>Bivalvulida</taxon>
        <taxon>Platysporina</taxon>
        <taxon>Myxobolidae</taxon>
        <taxon>Thelohanellus</taxon>
    </lineage>
</organism>
<sequence>MDWPRSDNSFTLLSASIKSTGIPKELECIESYKKLSKSMGKLSIDERGLMTNCGRESRTMKLDKIIHAIDCPHAGLAKLVIMIHRNYPWPDLIDNVKSTLHDCETWSRNKLNNPCLINTIQLIQVNEAFSEWHVDFASPLPTTSSENRYFIIFVD</sequence>
<dbReference type="Proteomes" id="UP000031668">
    <property type="component" value="Unassembled WGS sequence"/>
</dbReference>
<dbReference type="OrthoDB" id="8947436at2759"/>
<evidence type="ECO:0008006" key="3">
    <source>
        <dbReference type="Google" id="ProtNLM"/>
    </source>
</evidence>
<accession>A0A0C2MJM3</accession>
<gene>
    <name evidence="1" type="ORF">RF11_05729</name>
</gene>
<dbReference type="EMBL" id="JWZT01005228">
    <property type="protein sequence ID" value="KII61836.1"/>
    <property type="molecule type" value="Genomic_DNA"/>
</dbReference>
<keyword evidence="2" id="KW-1185">Reference proteome</keyword>
<proteinExistence type="predicted"/>
<evidence type="ECO:0000313" key="1">
    <source>
        <dbReference type="EMBL" id="KII61836.1"/>
    </source>
</evidence>
<comment type="caution">
    <text evidence="1">The sequence shown here is derived from an EMBL/GenBank/DDBJ whole genome shotgun (WGS) entry which is preliminary data.</text>
</comment>
<name>A0A0C2MJM3_THEKT</name>
<evidence type="ECO:0000313" key="2">
    <source>
        <dbReference type="Proteomes" id="UP000031668"/>
    </source>
</evidence>
<protein>
    <recommendedName>
        <fullName evidence="3">Integrase zinc-binding domain-containing protein</fullName>
    </recommendedName>
</protein>
<dbReference type="AlphaFoldDB" id="A0A0C2MJM3"/>
<reference evidence="1 2" key="1">
    <citation type="journal article" date="2014" name="Genome Biol. Evol.">
        <title>The genome of the myxosporean Thelohanellus kitauei shows adaptations to nutrient acquisition within its fish host.</title>
        <authorList>
            <person name="Yang Y."/>
            <person name="Xiong J."/>
            <person name="Zhou Z."/>
            <person name="Huo F."/>
            <person name="Miao W."/>
            <person name="Ran C."/>
            <person name="Liu Y."/>
            <person name="Zhang J."/>
            <person name="Feng J."/>
            <person name="Wang M."/>
            <person name="Wang M."/>
            <person name="Wang L."/>
            <person name="Yao B."/>
        </authorList>
    </citation>
    <scope>NUCLEOTIDE SEQUENCE [LARGE SCALE GENOMIC DNA]</scope>
    <source>
        <strain evidence="1">Wuqing</strain>
    </source>
</reference>